<dbReference type="Proteomes" id="UP001374535">
    <property type="component" value="Chromosome 5"/>
</dbReference>
<protein>
    <submittedName>
        <fullName evidence="1">Uncharacterized protein</fullName>
    </submittedName>
</protein>
<proteinExistence type="predicted"/>
<name>A0AAQ3NJ18_VIGMU</name>
<evidence type="ECO:0000313" key="1">
    <source>
        <dbReference type="EMBL" id="WVZ09733.1"/>
    </source>
</evidence>
<reference evidence="1 2" key="1">
    <citation type="journal article" date="2023" name="Life. Sci Alliance">
        <title>Evolutionary insights into 3D genome organization and epigenetic landscape of Vigna mungo.</title>
        <authorList>
            <person name="Junaid A."/>
            <person name="Singh B."/>
            <person name="Bhatia S."/>
        </authorList>
    </citation>
    <scope>NUCLEOTIDE SEQUENCE [LARGE SCALE GENOMIC DNA]</scope>
    <source>
        <strain evidence="1">Urdbean</strain>
    </source>
</reference>
<keyword evidence="2" id="KW-1185">Reference proteome</keyword>
<organism evidence="1 2">
    <name type="scientific">Vigna mungo</name>
    <name type="common">Black gram</name>
    <name type="synonym">Phaseolus mungo</name>
    <dbReference type="NCBI Taxonomy" id="3915"/>
    <lineage>
        <taxon>Eukaryota</taxon>
        <taxon>Viridiplantae</taxon>
        <taxon>Streptophyta</taxon>
        <taxon>Embryophyta</taxon>
        <taxon>Tracheophyta</taxon>
        <taxon>Spermatophyta</taxon>
        <taxon>Magnoliopsida</taxon>
        <taxon>eudicotyledons</taxon>
        <taxon>Gunneridae</taxon>
        <taxon>Pentapetalae</taxon>
        <taxon>rosids</taxon>
        <taxon>fabids</taxon>
        <taxon>Fabales</taxon>
        <taxon>Fabaceae</taxon>
        <taxon>Papilionoideae</taxon>
        <taxon>50 kb inversion clade</taxon>
        <taxon>NPAAA clade</taxon>
        <taxon>indigoferoid/millettioid clade</taxon>
        <taxon>Phaseoleae</taxon>
        <taxon>Vigna</taxon>
    </lineage>
</organism>
<dbReference type="AlphaFoldDB" id="A0AAQ3NJ18"/>
<accession>A0AAQ3NJ18</accession>
<dbReference type="EMBL" id="CP144696">
    <property type="protein sequence ID" value="WVZ09733.1"/>
    <property type="molecule type" value="Genomic_DNA"/>
</dbReference>
<sequence length="196" mass="22002">MVVQRNKLLFWAFALCKEDEDGDARRGFLHDAWRRIVSAFMACAICRLMPIDSACELGLGILIWFLLDSGEAQCMVGFCPGYWQCSLGFQGFHSGGTRVSVLREIKVSRIEGGVVNFEEKQRGMKRQEEGKKGREENGTCVEASKGVIAIGILLALLLDVVNESEQERVLREEKLGVANAKVKKKPRELEILRLKL</sequence>
<gene>
    <name evidence="1" type="ORF">V8G54_014263</name>
</gene>
<evidence type="ECO:0000313" key="2">
    <source>
        <dbReference type="Proteomes" id="UP001374535"/>
    </source>
</evidence>